<dbReference type="InterPro" id="IPR027417">
    <property type="entry name" value="P-loop_NTPase"/>
</dbReference>
<comment type="similarity">
    <text evidence="8">Belongs to the Mrp/NBP35 ATP-binding proteins family. NUBP1/NBP35 subfamily.</text>
</comment>
<dbReference type="GO" id="GO:0051539">
    <property type="term" value="F:4 iron, 4 sulfur cluster binding"/>
    <property type="evidence" value="ECO:0007669"/>
    <property type="project" value="UniProtKB-UniRule"/>
</dbReference>
<comment type="function">
    <text evidence="8">Component of the cytosolic iron-sulfur (Fe-S) protein assembly (CIA) machinery. Required for maturation of extramitochondrial Fe-S proteins. Functions as Fe-S scaffold, mediating the de novo assembly of an Fe-S cluster and its transfer to target apoproteins. Essential for embryo development.</text>
</comment>
<keyword evidence="4 8" id="KW-0547">Nucleotide-binding</keyword>
<evidence type="ECO:0000313" key="10">
    <source>
        <dbReference type="EMBL" id="KAG2452735.1"/>
    </source>
</evidence>
<dbReference type="InterPro" id="IPR028601">
    <property type="entry name" value="NUBP1/Nbp35"/>
</dbReference>
<sequence length="412" mass="41560">MASTGAAAPSGGMADVPENANQHCPGTSSEQAGKSAACAGCPNQSICATAPKGPDPDLAAIAARMSRVKHKLLVLSGKGGVGKSTVSAQLAFALARRGYEVGLLDIDICGPSVPKMLGLEGQEIHSSGAGWSPVYVEDNLAVMSIGFMLPNPDEAVIWRGPRKNGLIKQFLKDVDWGELDYLVVDAPPGTSDEHITITQCLQGAAAGSGGGSGGGTAAVIVTTPQDVAIIDVRKEVNFCRKVGLPVLGVVENMAGLVLPAERAAFSAVRASSSTSQQEQQQEEEEDVTAAVQALLAERFPGVQLRLRAEVFREGGGAARMCADMGVPLLGRLPLDPGLGAAADAGRSVLPEAKDEAKEGGAGAGAGAGAKGGLEAVAPQACIAPLMAIVGKVVEQTAGADAGADGKASKAAQ</sequence>
<evidence type="ECO:0000256" key="4">
    <source>
        <dbReference type="ARBA" id="ARBA00022741"/>
    </source>
</evidence>
<dbReference type="InterPro" id="IPR033756">
    <property type="entry name" value="YlxH/NBP35"/>
</dbReference>
<dbReference type="AlphaFoldDB" id="A0A836BB73"/>
<dbReference type="GO" id="GO:0046872">
    <property type="term" value="F:metal ion binding"/>
    <property type="evidence" value="ECO:0007669"/>
    <property type="project" value="UniProtKB-KW"/>
</dbReference>
<evidence type="ECO:0000256" key="9">
    <source>
        <dbReference type="SAM" id="MobiDB-lite"/>
    </source>
</evidence>
<keyword evidence="1 8" id="KW-0004">4Fe-4S</keyword>
<dbReference type="GO" id="GO:0140663">
    <property type="term" value="F:ATP-dependent FeS chaperone activity"/>
    <property type="evidence" value="ECO:0007669"/>
    <property type="project" value="InterPro"/>
</dbReference>
<feature type="binding site" evidence="8">
    <location>
        <begin position="77"/>
        <end position="84"/>
    </location>
    <ligand>
        <name>ATP</name>
        <dbReference type="ChEBI" id="CHEBI:30616"/>
    </ligand>
</feature>
<comment type="subunit">
    <text evidence="8">Homodimer and homotetramer. Predominantly homodimeric.</text>
</comment>
<dbReference type="OrthoDB" id="1741334at2759"/>
<evidence type="ECO:0000256" key="7">
    <source>
        <dbReference type="ARBA" id="ARBA00023014"/>
    </source>
</evidence>
<evidence type="ECO:0000256" key="6">
    <source>
        <dbReference type="ARBA" id="ARBA00023004"/>
    </source>
</evidence>
<dbReference type="Pfam" id="PF10609">
    <property type="entry name" value="ParA"/>
    <property type="match status" value="1"/>
</dbReference>
<name>A0A836BB73_9CHLO</name>
<dbReference type="EMBL" id="JAEHOD010000005">
    <property type="protein sequence ID" value="KAG2452735.1"/>
    <property type="molecule type" value="Genomic_DNA"/>
</dbReference>
<organism evidence="10 11">
    <name type="scientific">Chlamydomonas schloesseri</name>
    <dbReference type="NCBI Taxonomy" id="2026947"/>
    <lineage>
        <taxon>Eukaryota</taxon>
        <taxon>Viridiplantae</taxon>
        <taxon>Chlorophyta</taxon>
        <taxon>core chlorophytes</taxon>
        <taxon>Chlorophyceae</taxon>
        <taxon>CS clade</taxon>
        <taxon>Chlamydomonadales</taxon>
        <taxon>Chlamydomonadaceae</taxon>
        <taxon>Chlamydomonas</taxon>
    </lineage>
</organism>
<dbReference type="GO" id="GO:0016226">
    <property type="term" value="P:iron-sulfur cluster assembly"/>
    <property type="evidence" value="ECO:0007669"/>
    <property type="project" value="UniProtKB-UniRule"/>
</dbReference>
<reference evidence="10" key="1">
    <citation type="journal article" date="2020" name="bioRxiv">
        <title>Comparative genomics of Chlamydomonas.</title>
        <authorList>
            <person name="Craig R.J."/>
            <person name="Hasan A.R."/>
            <person name="Ness R.W."/>
            <person name="Keightley P.D."/>
        </authorList>
    </citation>
    <scope>NUCLEOTIDE SEQUENCE</scope>
    <source>
        <strain evidence="10">CCAP 11/173</strain>
    </source>
</reference>
<feature type="region of interest" description="Disordered" evidence="9">
    <location>
        <begin position="1"/>
        <end position="29"/>
    </location>
</feature>
<dbReference type="InterPro" id="IPR000808">
    <property type="entry name" value="Mrp-like_CS"/>
</dbReference>
<feature type="compositionally biased region" description="Polar residues" evidence="9">
    <location>
        <begin position="19"/>
        <end position="29"/>
    </location>
</feature>
<dbReference type="CDD" id="cd02037">
    <property type="entry name" value="Mrp_NBP35"/>
    <property type="match status" value="1"/>
</dbReference>
<comment type="cofactor">
    <cofactor evidence="8">
        <name>[4Fe-4S] cluster</name>
        <dbReference type="ChEBI" id="CHEBI:49883"/>
    </cofactor>
    <text evidence="8">Binds 3 [4Fe-4S] clusters per homodimer. Contains two stable clusters in the N-termini and one labile, bridging cluster between subunits of the homodimer.</text>
</comment>
<dbReference type="GO" id="GO:0005524">
    <property type="term" value="F:ATP binding"/>
    <property type="evidence" value="ECO:0007669"/>
    <property type="project" value="UniProtKB-KW"/>
</dbReference>
<keyword evidence="2 8" id="KW-0963">Cytoplasm</keyword>
<feature type="binding site" evidence="8">
    <location>
        <position position="38"/>
    </location>
    <ligand>
        <name>[4Fe-4S] cluster</name>
        <dbReference type="ChEBI" id="CHEBI:49883"/>
        <label>1</label>
    </ligand>
</feature>
<dbReference type="PANTHER" id="PTHR23264:SF19">
    <property type="entry name" value="CYTOSOLIC FE-S CLUSTER ASSEMBLY FACTOR NUBP2"/>
    <property type="match status" value="1"/>
</dbReference>
<dbReference type="InterPro" id="IPR019591">
    <property type="entry name" value="Mrp/NBP35_ATP-bd"/>
</dbReference>
<gene>
    <name evidence="8" type="primary">NBP35</name>
    <name evidence="10" type="ORF">HYH02_002965</name>
</gene>
<dbReference type="GO" id="GO:0005829">
    <property type="term" value="C:cytosol"/>
    <property type="evidence" value="ECO:0007669"/>
    <property type="project" value="TreeGrafter"/>
</dbReference>
<dbReference type="HAMAP" id="MF_03038">
    <property type="entry name" value="NUBP1"/>
    <property type="match status" value="1"/>
</dbReference>
<keyword evidence="11" id="KW-1185">Reference proteome</keyword>
<keyword evidence="7 8" id="KW-0411">Iron-sulfur</keyword>
<keyword evidence="3 8" id="KW-0479">Metal-binding</keyword>
<evidence type="ECO:0000256" key="8">
    <source>
        <dbReference type="HAMAP-Rule" id="MF_03038"/>
    </source>
</evidence>
<feature type="binding site" evidence="8">
    <location>
        <position position="47"/>
    </location>
    <ligand>
        <name>[4Fe-4S] cluster</name>
        <dbReference type="ChEBI" id="CHEBI:49883"/>
        <label>1</label>
    </ligand>
</feature>
<dbReference type="Proteomes" id="UP000613740">
    <property type="component" value="Unassembled WGS sequence"/>
</dbReference>
<dbReference type="SUPFAM" id="SSF52540">
    <property type="entry name" value="P-loop containing nucleoside triphosphate hydrolases"/>
    <property type="match status" value="1"/>
</dbReference>
<comment type="subcellular location">
    <subcellularLocation>
        <location evidence="8">Cytoplasm</location>
    </subcellularLocation>
</comment>
<accession>A0A836BB73</accession>
<proteinExistence type="inferred from homology"/>
<feature type="binding site" evidence="8">
    <location>
        <position position="41"/>
    </location>
    <ligand>
        <name>[4Fe-4S] cluster</name>
        <dbReference type="ChEBI" id="CHEBI:49883"/>
        <label>1</label>
    </ligand>
</feature>
<dbReference type="HAMAP" id="MF_02040">
    <property type="entry name" value="Mrp_NBP35"/>
    <property type="match status" value="1"/>
</dbReference>
<evidence type="ECO:0000256" key="5">
    <source>
        <dbReference type="ARBA" id="ARBA00022840"/>
    </source>
</evidence>
<dbReference type="PANTHER" id="PTHR23264">
    <property type="entry name" value="NUCLEOTIDE-BINDING PROTEIN NBP35 YEAST -RELATED"/>
    <property type="match status" value="1"/>
</dbReference>
<dbReference type="PROSITE" id="PS01215">
    <property type="entry name" value="MRP"/>
    <property type="match status" value="1"/>
</dbReference>
<feature type="binding site" evidence="8">
    <location>
        <position position="24"/>
    </location>
    <ligand>
        <name>[4Fe-4S] cluster</name>
        <dbReference type="ChEBI" id="CHEBI:49883"/>
        <label>1</label>
    </ligand>
</feature>
<comment type="miscellaneous">
    <text evidence="8">Although plant and algal NBP35 proteins lack the characteristic CXXC motif in the C-terminus, thought to be required for Fe-S cluster binding, they can bind a [4Fe-4S] cluster in the C-terminus. Also, in this linage, no CFD1 partner protein homolog as found in other eukaryotes can be found.</text>
</comment>
<evidence type="ECO:0000256" key="2">
    <source>
        <dbReference type="ARBA" id="ARBA00022490"/>
    </source>
</evidence>
<keyword evidence="6 8" id="KW-0408">Iron</keyword>
<protein>
    <recommendedName>
        <fullName evidence="8">Cytosolic Fe-S cluster assembly factor NBP35</fullName>
    </recommendedName>
</protein>
<comment type="caution">
    <text evidence="10">The sequence shown here is derived from an EMBL/GenBank/DDBJ whole genome shotgun (WGS) entry which is preliminary data.</text>
</comment>
<keyword evidence="5 8" id="KW-0067">ATP-binding</keyword>
<evidence type="ECO:0000256" key="1">
    <source>
        <dbReference type="ARBA" id="ARBA00022485"/>
    </source>
</evidence>
<evidence type="ECO:0000313" key="11">
    <source>
        <dbReference type="Proteomes" id="UP000613740"/>
    </source>
</evidence>
<dbReference type="Gene3D" id="3.40.50.300">
    <property type="entry name" value="P-loop containing nucleotide triphosphate hydrolases"/>
    <property type="match status" value="1"/>
</dbReference>
<evidence type="ECO:0000256" key="3">
    <source>
        <dbReference type="ARBA" id="ARBA00022723"/>
    </source>
</evidence>